<gene>
    <name evidence="6" type="ORF">EA71_00931</name>
</gene>
<dbReference type="EMBL" id="LEPB01000004">
    <property type="protein sequence ID" value="RCA10200.1"/>
    <property type="molecule type" value="Genomic_DNA"/>
</dbReference>
<feature type="domain" description="ABC transporter" evidence="5">
    <location>
        <begin position="3"/>
        <end position="232"/>
    </location>
</feature>
<comment type="caution">
    <text evidence="6">The sequence shown here is derived from an EMBL/GenBank/DDBJ whole genome shotgun (WGS) entry which is preliminary data.</text>
</comment>
<dbReference type="InterPro" id="IPR003593">
    <property type="entry name" value="AAA+_ATPase"/>
</dbReference>
<dbReference type="PROSITE" id="PS00211">
    <property type="entry name" value="ABC_TRANSPORTER_1"/>
    <property type="match status" value="1"/>
</dbReference>
<dbReference type="InterPro" id="IPR003439">
    <property type="entry name" value="ABC_transporter-like_ATP-bd"/>
</dbReference>
<dbReference type="SMART" id="SM00382">
    <property type="entry name" value="AAA"/>
    <property type="match status" value="1"/>
</dbReference>
<proteinExistence type="inferred from homology"/>
<dbReference type="SUPFAM" id="SSF52540">
    <property type="entry name" value="P-loop containing nucleoside triphosphate hydrolases"/>
    <property type="match status" value="1"/>
</dbReference>
<accession>A0A367CDT6</accession>
<dbReference type="RefSeq" id="WP_113845416.1">
    <property type="nucleotide sequence ID" value="NZ_LEPB01000004.1"/>
</dbReference>
<evidence type="ECO:0000256" key="3">
    <source>
        <dbReference type="ARBA" id="ARBA00022741"/>
    </source>
</evidence>
<comment type="similarity">
    <text evidence="1">Belongs to the ABC transporter superfamily.</text>
</comment>
<dbReference type="GO" id="GO:0005524">
    <property type="term" value="F:ATP binding"/>
    <property type="evidence" value="ECO:0007669"/>
    <property type="project" value="UniProtKB-KW"/>
</dbReference>
<evidence type="ECO:0000313" key="7">
    <source>
        <dbReference type="Proteomes" id="UP000252797"/>
    </source>
</evidence>
<dbReference type="InterPro" id="IPR017871">
    <property type="entry name" value="ABC_transporter-like_CS"/>
</dbReference>
<dbReference type="PANTHER" id="PTHR43335">
    <property type="entry name" value="ABC TRANSPORTER, ATP-BINDING PROTEIN"/>
    <property type="match status" value="1"/>
</dbReference>
<organism evidence="6 7">
    <name type="scientific">Enterococcus durans</name>
    <dbReference type="NCBI Taxonomy" id="53345"/>
    <lineage>
        <taxon>Bacteria</taxon>
        <taxon>Bacillati</taxon>
        <taxon>Bacillota</taxon>
        <taxon>Bacilli</taxon>
        <taxon>Lactobacillales</taxon>
        <taxon>Enterococcaceae</taxon>
        <taxon>Enterococcus</taxon>
    </lineage>
</organism>
<dbReference type="GO" id="GO:0016887">
    <property type="term" value="F:ATP hydrolysis activity"/>
    <property type="evidence" value="ECO:0007669"/>
    <property type="project" value="InterPro"/>
</dbReference>
<evidence type="ECO:0000259" key="5">
    <source>
        <dbReference type="PROSITE" id="PS50893"/>
    </source>
</evidence>
<reference evidence="6 7" key="1">
    <citation type="submission" date="2015-06" db="EMBL/GenBank/DDBJ databases">
        <title>The Genome Sequence of Enterococcus durans 4EA1.</title>
        <authorList>
            <consortium name="The Broad Institute Genomics Platform"/>
            <consortium name="The Broad Institute Genome Sequencing Center for Infectious Disease"/>
            <person name="Earl A.M."/>
            <person name="Van Tyne D."/>
            <person name="Lebreton F."/>
            <person name="Saavedra J.T."/>
            <person name="Gilmore M.S."/>
            <person name="Manson Mcguire A."/>
            <person name="Clock S."/>
            <person name="Crupain M."/>
            <person name="Rangan U."/>
            <person name="Young S."/>
            <person name="Abouelleil A."/>
            <person name="Cao P."/>
            <person name="Chapman S.B."/>
            <person name="Griggs A."/>
            <person name="Priest M."/>
            <person name="Shea T."/>
            <person name="Wortman J."/>
            <person name="Nusbaum C."/>
            <person name="Birren B."/>
        </authorList>
    </citation>
    <scope>NUCLEOTIDE SEQUENCE [LARGE SCALE GENOMIC DNA]</scope>
    <source>
        <strain evidence="6 7">4EA1</strain>
    </source>
</reference>
<keyword evidence="4" id="KW-0067">ATP-binding</keyword>
<dbReference type="PROSITE" id="PS50893">
    <property type="entry name" value="ABC_TRANSPORTER_2"/>
    <property type="match status" value="1"/>
</dbReference>
<keyword evidence="3" id="KW-0547">Nucleotide-binding</keyword>
<dbReference type="PANTHER" id="PTHR43335:SF2">
    <property type="entry name" value="ABC TRANSPORTER, ATP-BINDING PROTEIN"/>
    <property type="match status" value="1"/>
</dbReference>
<evidence type="ECO:0000256" key="2">
    <source>
        <dbReference type="ARBA" id="ARBA00022448"/>
    </source>
</evidence>
<dbReference type="AlphaFoldDB" id="A0A367CDT6"/>
<dbReference type="InterPro" id="IPR027417">
    <property type="entry name" value="P-loop_NTPase"/>
</dbReference>
<dbReference type="Gene3D" id="3.40.50.300">
    <property type="entry name" value="P-loop containing nucleotide triphosphate hydrolases"/>
    <property type="match status" value="1"/>
</dbReference>
<sequence length="290" mass="31536">MELSVKNLTMSYSNKTALDDVSLNFKSGGLIGLIGPNGAGKSTLLKILSTMLKPSSGEIFLESQDVVNHPKIMRNILGYLPQHVPYYPQVSATEYLNYIAAIKGIAAQDGKMQISQLLKQFHLEDVGKRRLNDFSGGMIQRVGMAATLLGDPKVILVDEPTAGLDPLERATFRNILSELAVERIVILSTHIISDIEAVASDLVFLKAGRLLFHGSPNDLVKKANGMVWEYVLPSGIFPDSSNMVSSLIQESDGIHVRVIAETAPTSSAKVVAPRLEDASIALLERQVKQK</sequence>
<evidence type="ECO:0000256" key="1">
    <source>
        <dbReference type="ARBA" id="ARBA00005417"/>
    </source>
</evidence>
<keyword evidence="2" id="KW-0813">Transport</keyword>
<evidence type="ECO:0000256" key="4">
    <source>
        <dbReference type="ARBA" id="ARBA00022840"/>
    </source>
</evidence>
<dbReference type="Pfam" id="PF00005">
    <property type="entry name" value="ABC_tran"/>
    <property type="match status" value="1"/>
</dbReference>
<protein>
    <recommendedName>
        <fullName evidence="5">ABC transporter domain-containing protein</fullName>
    </recommendedName>
</protein>
<evidence type="ECO:0000313" key="6">
    <source>
        <dbReference type="EMBL" id="RCA10200.1"/>
    </source>
</evidence>
<name>A0A367CDT6_9ENTE</name>
<dbReference type="Proteomes" id="UP000252797">
    <property type="component" value="Unassembled WGS sequence"/>
</dbReference>